<dbReference type="PANTHER" id="PTHR43245:SF13">
    <property type="entry name" value="UDP-D-APIOSE_UDP-D-XYLOSE SYNTHASE 2"/>
    <property type="match status" value="1"/>
</dbReference>
<feature type="domain" description="NAD-dependent epimerase/dehydratase" evidence="1">
    <location>
        <begin position="3"/>
        <end position="180"/>
    </location>
</feature>
<dbReference type="RefSeq" id="WP_123611625.1">
    <property type="nucleotide sequence ID" value="NZ_SJSA01000002.1"/>
</dbReference>
<dbReference type="InterPro" id="IPR036291">
    <property type="entry name" value="NAD(P)-bd_dom_sf"/>
</dbReference>
<dbReference type="SUPFAM" id="SSF51735">
    <property type="entry name" value="NAD(P)-binding Rossmann-fold domains"/>
    <property type="match status" value="1"/>
</dbReference>
<protein>
    <submittedName>
        <fullName evidence="2">SDR family oxidoreductase</fullName>
    </submittedName>
</protein>
<dbReference type="Gene3D" id="3.40.50.720">
    <property type="entry name" value="NAD(P)-binding Rossmann-like Domain"/>
    <property type="match status" value="1"/>
</dbReference>
<evidence type="ECO:0000313" key="2">
    <source>
        <dbReference type="EMBL" id="TGG36589.1"/>
    </source>
</evidence>
<dbReference type="CDD" id="cd08946">
    <property type="entry name" value="SDR_e"/>
    <property type="match status" value="1"/>
</dbReference>
<dbReference type="Proteomes" id="UP000297635">
    <property type="component" value="Unassembled WGS sequence"/>
</dbReference>
<organism evidence="2 3">
    <name type="scientific">Duncaniella freteri</name>
    <dbReference type="NCBI Taxonomy" id="2530391"/>
    <lineage>
        <taxon>Bacteria</taxon>
        <taxon>Pseudomonadati</taxon>
        <taxon>Bacteroidota</taxon>
        <taxon>Bacteroidia</taxon>
        <taxon>Bacteroidales</taxon>
        <taxon>Muribaculaceae</taxon>
        <taxon>Duncaniella</taxon>
    </lineage>
</organism>
<dbReference type="AlphaFoldDB" id="A0A4Z0V0I0"/>
<name>A0A4Z0V0I0_9BACT</name>
<proteinExistence type="predicted"/>
<accession>A0A4Z0V0I0</accession>
<keyword evidence="3" id="KW-1185">Reference proteome</keyword>
<comment type="caution">
    <text evidence="2">The sequence shown here is derived from an EMBL/GenBank/DDBJ whole genome shotgun (WGS) entry which is preliminary data.</text>
</comment>
<dbReference type="InterPro" id="IPR050177">
    <property type="entry name" value="Lipid_A_modif_metabolic_enz"/>
</dbReference>
<dbReference type="InterPro" id="IPR001509">
    <property type="entry name" value="Epimerase_deHydtase"/>
</dbReference>
<gene>
    <name evidence="2" type="ORF">EZ315_12170</name>
</gene>
<sequence length="260" mass="29463">MKVIITGGEGFIGKALAVALRKRGIEVCSIDRLNGIEAGDFFTSADISGVDCVYHLAAQTSVFNVNKTDIIRDNIEVFKIVCDACARRGIKLVYASSSTAADGNTTSIYGISKRFNEDYARCYHPRATGVRFHNVYGPRPRQGTLLWHLLNQERVKLYNMGRNVRHFTYIDDIVESLVYAYGCNHQLINAANPEETTTLHFAELVKQYKPLEIEMIAEERDFDRKEQSVNEAVYTVPLQYTPVADGIRRIFESMDYEQTQ</sequence>
<dbReference type="PANTHER" id="PTHR43245">
    <property type="entry name" value="BIFUNCTIONAL POLYMYXIN RESISTANCE PROTEIN ARNA"/>
    <property type="match status" value="1"/>
</dbReference>
<dbReference type="GeneID" id="82150547"/>
<evidence type="ECO:0000313" key="3">
    <source>
        <dbReference type="Proteomes" id="UP000297635"/>
    </source>
</evidence>
<dbReference type="EMBL" id="SJSA01000002">
    <property type="protein sequence ID" value="TGG36589.1"/>
    <property type="molecule type" value="Genomic_DNA"/>
</dbReference>
<evidence type="ECO:0000259" key="1">
    <source>
        <dbReference type="Pfam" id="PF01370"/>
    </source>
</evidence>
<reference evidence="2 3" key="1">
    <citation type="submission" date="2019-02" db="EMBL/GenBank/DDBJ databases">
        <title>Isolation and identification of novel species under the genus Muribaculum.</title>
        <authorList>
            <person name="Miyake S."/>
            <person name="Ding Y."/>
            <person name="Low A."/>
            <person name="Soh M."/>
            <person name="Seedorf H."/>
        </authorList>
    </citation>
    <scope>NUCLEOTIDE SEQUENCE [LARGE SCALE GENOMIC DNA]</scope>
    <source>
        <strain evidence="2 3">TLL-A3</strain>
    </source>
</reference>
<dbReference type="Pfam" id="PF01370">
    <property type="entry name" value="Epimerase"/>
    <property type="match status" value="1"/>
</dbReference>